<comment type="caution">
    <text evidence="1">The sequence shown here is derived from an EMBL/GenBank/DDBJ whole genome shotgun (WGS) entry which is preliminary data.</text>
</comment>
<protein>
    <submittedName>
        <fullName evidence="1">Uncharacterized protein</fullName>
    </submittedName>
</protein>
<feature type="non-terminal residue" evidence="1">
    <location>
        <position position="1"/>
    </location>
</feature>
<organism evidence="1">
    <name type="scientific">marine sediment metagenome</name>
    <dbReference type="NCBI Taxonomy" id="412755"/>
    <lineage>
        <taxon>unclassified sequences</taxon>
        <taxon>metagenomes</taxon>
        <taxon>ecological metagenomes</taxon>
    </lineage>
</organism>
<dbReference type="EMBL" id="BARS01020520">
    <property type="protein sequence ID" value="GAG08246.1"/>
    <property type="molecule type" value="Genomic_DNA"/>
</dbReference>
<evidence type="ECO:0000313" key="1">
    <source>
        <dbReference type="EMBL" id="GAG08246.1"/>
    </source>
</evidence>
<proteinExistence type="predicted"/>
<gene>
    <name evidence="1" type="ORF">S01H1_33075</name>
</gene>
<accession>X0W6D2</accession>
<sequence>DRLHLLHATIHIGAVAAGAGGNYAAWSAKETMQVQEISIWARAIAGTADPTVDVRDDGATILTAATTVAAADTVYTASIDPRLSTIAEGSKVSIYITTDGDGSLSDLTVDIAYYAS</sequence>
<reference evidence="1" key="1">
    <citation type="journal article" date="2014" name="Front. Microbiol.">
        <title>High frequency of phylogenetically diverse reductive dehalogenase-homologous genes in deep subseafloor sedimentary metagenomes.</title>
        <authorList>
            <person name="Kawai M."/>
            <person name="Futagami T."/>
            <person name="Toyoda A."/>
            <person name="Takaki Y."/>
            <person name="Nishi S."/>
            <person name="Hori S."/>
            <person name="Arai W."/>
            <person name="Tsubouchi T."/>
            <person name="Morono Y."/>
            <person name="Uchiyama I."/>
            <person name="Ito T."/>
            <person name="Fujiyama A."/>
            <person name="Inagaki F."/>
            <person name="Takami H."/>
        </authorList>
    </citation>
    <scope>NUCLEOTIDE SEQUENCE</scope>
    <source>
        <strain evidence="1">Expedition CK06-06</strain>
    </source>
</reference>
<name>X0W6D2_9ZZZZ</name>
<dbReference type="AlphaFoldDB" id="X0W6D2"/>